<evidence type="ECO:0000313" key="8">
    <source>
        <dbReference type="EMBL" id="WXB00348.1"/>
    </source>
</evidence>
<comment type="catalytic activity">
    <reaction evidence="7">
        <text>a quinone + NADH + 5 H(+)(in) = a quinol + NAD(+) + 4 H(+)(out)</text>
        <dbReference type="Rhea" id="RHEA:57888"/>
        <dbReference type="ChEBI" id="CHEBI:15378"/>
        <dbReference type="ChEBI" id="CHEBI:24646"/>
        <dbReference type="ChEBI" id="CHEBI:57540"/>
        <dbReference type="ChEBI" id="CHEBI:57945"/>
        <dbReference type="ChEBI" id="CHEBI:132124"/>
    </reaction>
</comment>
<dbReference type="EMBL" id="CP089982">
    <property type="protein sequence ID" value="WXB00348.1"/>
    <property type="molecule type" value="Genomic_DNA"/>
</dbReference>
<accession>A0ABZ2KNX6</accession>
<keyword evidence="6 7" id="KW-0472">Membrane</keyword>
<keyword evidence="5 7" id="KW-1133">Transmembrane helix</keyword>
<comment type="subcellular location">
    <subcellularLocation>
        <location evidence="7">Cell membrane</location>
        <topology evidence="7">Multi-pass membrane protein</topology>
    </subcellularLocation>
    <subcellularLocation>
        <location evidence="1">Membrane</location>
        <topology evidence="1">Multi-pass membrane protein</topology>
    </subcellularLocation>
</comment>
<dbReference type="InterPro" id="IPR039428">
    <property type="entry name" value="NUOK/Mnh_C1-like"/>
</dbReference>
<keyword evidence="7" id="KW-1003">Cell membrane</keyword>
<dbReference type="Proteomes" id="UP001379533">
    <property type="component" value="Chromosome"/>
</dbReference>
<evidence type="ECO:0000256" key="3">
    <source>
        <dbReference type="ARBA" id="ARBA00022448"/>
    </source>
</evidence>
<protein>
    <recommendedName>
        <fullName evidence="7">NADH-quinone oxidoreductase subunit K</fullName>
        <ecNumber evidence="7">7.1.1.-</ecNumber>
    </recommendedName>
    <alternativeName>
        <fullName evidence="7">NADH dehydrogenase I subunit K</fullName>
    </alternativeName>
    <alternativeName>
        <fullName evidence="7">NDH-1 subunit K</fullName>
    </alternativeName>
</protein>
<reference evidence="8 9" key="1">
    <citation type="submission" date="2021-12" db="EMBL/GenBank/DDBJ databases">
        <title>Discovery of the Pendulisporaceae a myxobacterial family with distinct sporulation behavior and unique specialized metabolism.</title>
        <authorList>
            <person name="Garcia R."/>
            <person name="Popoff A."/>
            <person name="Bader C.D."/>
            <person name="Loehr J."/>
            <person name="Walesch S."/>
            <person name="Walt C."/>
            <person name="Boldt J."/>
            <person name="Bunk B."/>
            <person name="Haeckl F.J.F.P.J."/>
            <person name="Gunesch A.P."/>
            <person name="Birkelbach J."/>
            <person name="Nuebel U."/>
            <person name="Pietschmann T."/>
            <person name="Bach T."/>
            <person name="Mueller R."/>
        </authorList>
    </citation>
    <scope>NUCLEOTIDE SEQUENCE [LARGE SCALE GENOMIC DNA]</scope>
    <source>
        <strain evidence="8 9">MSr12523</strain>
    </source>
</reference>
<dbReference type="InterPro" id="IPR001133">
    <property type="entry name" value="NADH_UbQ_OxRdtase_chain4L/K"/>
</dbReference>
<keyword evidence="7" id="KW-0874">Quinone</keyword>
<keyword evidence="4 7" id="KW-0812">Transmembrane</keyword>
<dbReference type="HAMAP" id="MF_01456">
    <property type="entry name" value="NDH1_NuoK"/>
    <property type="match status" value="1"/>
</dbReference>
<feature type="transmembrane region" description="Helical" evidence="7">
    <location>
        <begin position="28"/>
        <end position="48"/>
    </location>
</feature>
<comment type="subunit">
    <text evidence="7">NDH-1 is composed of 14 different subunits. Subunits NuoA, H, J, K, L, M, N constitute the membrane sector of the complex.</text>
</comment>
<keyword evidence="7" id="KW-0830">Ubiquinone</keyword>
<dbReference type="PANTHER" id="PTHR11434">
    <property type="entry name" value="NADH-UBIQUINONE OXIDOREDUCTASE SUBUNIT ND4L"/>
    <property type="match status" value="1"/>
</dbReference>
<evidence type="ECO:0000256" key="7">
    <source>
        <dbReference type="HAMAP-Rule" id="MF_01456"/>
    </source>
</evidence>
<evidence type="ECO:0000256" key="2">
    <source>
        <dbReference type="ARBA" id="ARBA00010519"/>
    </source>
</evidence>
<keyword evidence="7" id="KW-1278">Translocase</keyword>
<organism evidence="8 9">
    <name type="scientific">Pendulispora brunnea</name>
    <dbReference type="NCBI Taxonomy" id="2905690"/>
    <lineage>
        <taxon>Bacteria</taxon>
        <taxon>Pseudomonadati</taxon>
        <taxon>Myxococcota</taxon>
        <taxon>Myxococcia</taxon>
        <taxon>Myxococcales</taxon>
        <taxon>Sorangiineae</taxon>
        <taxon>Pendulisporaceae</taxon>
        <taxon>Pendulispora</taxon>
    </lineage>
</organism>
<evidence type="ECO:0000313" key="9">
    <source>
        <dbReference type="Proteomes" id="UP001379533"/>
    </source>
</evidence>
<gene>
    <name evidence="7 8" type="primary">nuoK</name>
    <name evidence="8" type="ORF">LZC95_17095</name>
</gene>
<feature type="transmembrane region" description="Helical" evidence="7">
    <location>
        <begin position="6"/>
        <end position="23"/>
    </location>
</feature>
<evidence type="ECO:0000256" key="6">
    <source>
        <dbReference type="ARBA" id="ARBA00023136"/>
    </source>
</evidence>
<dbReference type="NCBIfam" id="NF004320">
    <property type="entry name" value="PRK05715.1-2"/>
    <property type="match status" value="1"/>
</dbReference>
<name>A0ABZ2KNX6_9BACT</name>
<dbReference type="EC" id="7.1.1.-" evidence="7"/>
<sequence length="100" mass="10956">MPVTHYLVLSSLLFTIGGIGFLVRRNVLVTLMSIELMLNAVNLTLLAFNASHPESHTGQMFAFFLIAAEAAEVAVGLAIVLALFRIRRTVRSDEADLLKN</sequence>
<dbReference type="Gene3D" id="1.10.287.3510">
    <property type="match status" value="1"/>
</dbReference>
<keyword evidence="7" id="KW-0520">NAD</keyword>
<comment type="similarity">
    <text evidence="2 7">Belongs to the complex I subunit 4L family.</text>
</comment>
<dbReference type="GO" id="GO:0050136">
    <property type="term" value="F:NADH dehydrogenase (quinone) (non-electrogenic) activity"/>
    <property type="evidence" value="ECO:0007669"/>
    <property type="project" value="UniProtKB-EC"/>
</dbReference>
<keyword evidence="9" id="KW-1185">Reference proteome</keyword>
<dbReference type="Pfam" id="PF00420">
    <property type="entry name" value="Oxidored_q2"/>
    <property type="match status" value="1"/>
</dbReference>
<dbReference type="PANTHER" id="PTHR11434:SF16">
    <property type="entry name" value="NADH-UBIQUINONE OXIDOREDUCTASE CHAIN 4L"/>
    <property type="match status" value="1"/>
</dbReference>
<evidence type="ECO:0000256" key="1">
    <source>
        <dbReference type="ARBA" id="ARBA00004141"/>
    </source>
</evidence>
<keyword evidence="3 7" id="KW-0813">Transport</keyword>
<proteinExistence type="inferred from homology"/>
<dbReference type="NCBIfam" id="NF004321">
    <property type="entry name" value="PRK05715.1-3"/>
    <property type="match status" value="1"/>
</dbReference>
<feature type="transmembrane region" description="Helical" evidence="7">
    <location>
        <begin position="60"/>
        <end position="84"/>
    </location>
</feature>
<comment type="function">
    <text evidence="7">NDH-1 shuttles electrons from NADH, via FMN and iron-sulfur (Fe-S) centers, to quinones in the respiratory chain. The immediate electron acceptor for the enzyme in this species is believed to be ubiquinone. Couples the redox reaction to proton translocation (for every two electrons transferred, four hydrogen ions are translocated across the cytoplasmic membrane), and thus conserves the redox energy in a proton gradient.</text>
</comment>
<keyword evidence="8" id="KW-0560">Oxidoreductase</keyword>
<evidence type="ECO:0000256" key="5">
    <source>
        <dbReference type="ARBA" id="ARBA00022989"/>
    </source>
</evidence>
<evidence type="ECO:0000256" key="4">
    <source>
        <dbReference type="ARBA" id="ARBA00022692"/>
    </source>
</evidence>